<feature type="non-terminal residue" evidence="7">
    <location>
        <position position="201"/>
    </location>
</feature>
<feature type="transmembrane region" description="Helical" evidence="6">
    <location>
        <begin position="80"/>
        <end position="99"/>
    </location>
</feature>
<dbReference type="GO" id="GO:0015648">
    <property type="term" value="F:lipid-linked peptidoglycan transporter activity"/>
    <property type="evidence" value="ECO:0007669"/>
    <property type="project" value="TreeGrafter"/>
</dbReference>
<feature type="transmembrane region" description="Helical" evidence="6">
    <location>
        <begin position="43"/>
        <end position="68"/>
    </location>
</feature>
<keyword evidence="2 6" id="KW-0812">Transmembrane</keyword>
<evidence type="ECO:0000256" key="3">
    <source>
        <dbReference type="ARBA" id="ARBA00022960"/>
    </source>
</evidence>
<dbReference type="GO" id="GO:0005886">
    <property type="term" value="C:plasma membrane"/>
    <property type="evidence" value="ECO:0007669"/>
    <property type="project" value="TreeGrafter"/>
</dbReference>
<dbReference type="GO" id="GO:0032153">
    <property type="term" value="C:cell division site"/>
    <property type="evidence" value="ECO:0007669"/>
    <property type="project" value="TreeGrafter"/>
</dbReference>
<organism evidence="7">
    <name type="scientific">marine metagenome</name>
    <dbReference type="NCBI Taxonomy" id="408172"/>
    <lineage>
        <taxon>unclassified sequences</taxon>
        <taxon>metagenomes</taxon>
        <taxon>ecological metagenomes</taxon>
    </lineage>
</organism>
<dbReference type="AlphaFoldDB" id="A0A382IFV1"/>
<dbReference type="GO" id="GO:0051301">
    <property type="term" value="P:cell division"/>
    <property type="evidence" value="ECO:0007669"/>
    <property type="project" value="InterPro"/>
</dbReference>
<dbReference type="Pfam" id="PF01098">
    <property type="entry name" value="FTSW_RODA_SPOVE"/>
    <property type="match status" value="1"/>
</dbReference>
<keyword evidence="3" id="KW-0133">Cell shape</keyword>
<keyword evidence="4 6" id="KW-1133">Transmembrane helix</keyword>
<evidence type="ECO:0000256" key="5">
    <source>
        <dbReference type="ARBA" id="ARBA00023136"/>
    </source>
</evidence>
<evidence type="ECO:0008006" key="8">
    <source>
        <dbReference type="Google" id="ProtNLM"/>
    </source>
</evidence>
<evidence type="ECO:0000313" key="7">
    <source>
        <dbReference type="EMBL" id="SVB98107.1"/>
    </source>
</evidence>
<gene>
    <name evidence="7" type="ORF">METZ01_LOCUS250961</name>
</gene>
<evidence type="ECO:0000256" key="4">
    <source>
        <dbReference type="ARBA" id="ARBA00022989"/>
    </source>
</evidence>
<keyword evidence="5 6" id="KW-0472">Membrane</keyword>
<dbReference type="InterPro" id="IPR001182">
    <property type="entry name" value="FtsW/RodA"/>
</dbReference>
<dbReference type="GO" id="GO:0008360">
    <property type="term" value="P:regulation of cell shape"/>
    <property type="evidence" value="ECO:0007669"/>
    <property type="project" value="UniProtKB-KW"/>
</dbReference>
<dbReference type="PANTHER" id="PTHR30474">
    <property type="entry name" value="CELL CYCLE PROTEIN"/>
    <property type="match status" value="1"/>
</dbReference>
<name>A0A382IFV1_9ZZZZ</name>
<evidence type="ECO:0000256" key="6">
    <source>
        <dbReference type="SAM" id="Phobius"/>
    </source>
</evidence>
<evidence type="ECO:0000256" key="2">
    <source>
        <dbReference type="ARBA" id="ARBA00022692"/>
    </source>
</evidence>
<proteinExistence type="predicted"/>
<dbReference type="PANTHER" id="PTHR30474:SF1">
    <property type="entry name" value="PEPTIDOGLYCAN GLYCOSYLTRANSFERASE MRDB"/>
    <property type="match status" value="1"/>
</dbReference>
<feature type="transmembrane region" description="Helical" evidence="6">
    <location>
        <begin position="12"/>
        <end position="37"/>
    </location>
</feature>
<feature type="transmembrane region" description="Helical" evidence="6">
    <location>
        <begin position="127"/>
        <end position="145"/>
    </location>
</feature>
<comment type="subcellular location">
    <subcellularLocation>
        <location evidence="1">Membrane</location>
        <topology evidence="1">Multi-pass membrane protein</topology>
    </subcellularLocation>
</comment>
<reference evidence="7" key="1">
    <citation type="submission" date="2018-05" db="EMBL/GenBank/DDBJ databases">
        <authorList>
            <person name="Lanie J.A."/>
            <person name="Ng W.-L."/>
            <person name="Kazmierczak K.M."/>
            <person name="Andrzejewski T.M."/>
            <person name="Davidsen T.M."/>
            <person name="Wayne K.J."/>
            <person name="Tettelin H."/>
            <person name="Glass J.I."/>
            <person name="Rusch D."/>
            <person name="Podicherti R."/>
            <person name="Tsui H.-C.T."/>
            <person name="Winkler M.E."/>
        </authorList>
    </citation>
    <scope>NUCLEOTIDE SEQUENCE</scope>
</reference>
<sequence length="201" mass="22769">MIIIALIDIKFIFKYSYPLFFLCLILLFSVEIIGTFGKGAERWIRIFGISVQPSEIIKVAIILALAKYFHNLRFDFIGKIYNILIPAFFILVPFVLVLLQPDLGTAISIFLLGVMILFIAGIRIWKFVVGAIISFGSFPFFWNLIQPYQQKRVLSFLNPELDPLGQGYQLIQSKIALGSGGVMGKGFLEGTQSYLEYLPEK</sequence>
<dbReference type="EMBL" id="UINC01066926">
    <property type="protein sequence ID" value="SVB98107.1"/>
    <property type="molecule type" value="Genomic_DNA"/>
</dbReference>
<feature type="transmembrane region" description="Helical" evidence="6">
    <location>
        <begin position="105"/>
        <end position="122"/>
    </location>
</feature>
<evidence type="ECO:0000256" key="1">
    <source>
        <dbReference type="ARBA" id="ARBA00004141"/>
    </source>
</evidence>
<accession>A0A382IFV1</accession>
<protein>
    <recommendedName>
        <fullName evidence="8">Rod shape-determining protein RodA</fullName>
    </recommendedName>
</protein>